<dbReference type="NCBIfam" id="TIGR04256">
    <property type="entry name" value="GxxExxY"/>
    <property type="match status" value="1"/>
</dbReference>
<protein>
    <submittedName>
        <fullName evidence="1">GxxExxY protein</fullName>
    </submittedName>
</protein>
<accession>A0ABV3ZG26</accession>
<name>A0ABV3ZG26_9BACT</name>
<dbReference type="Proteomes" id="UP001560573">
    <property type="component" value="Unassembled WGS sequence"/>
</dbReference>
<gene>
    <name evidence="1" type="ORF">QTN47_14695</name>
</gene>
<reference evidence="1 2" key="1">
    <citation type="submission" date="2023-07" db="EMBL/GenBank/DDBJ databases">
        <authorList>
            <person name="Lian W.-H."/>
        </authorList>
    </citation>
    <scope>NUCLEOTIDE SEQUENCE [LARGE SCALE GENOMIC DNA]</scope>
    <source>
        <strain evidence="1 2">SYSU DXS3180</strain>
    </source>
</reference>
<dbReference type="InterPro" id="IPR026350">
    <property type="entry name" value="GxxExxY"/>
</dbReference>
<dbReference type="RefSeq" id="WP_369330162.1">
    <property type="nucleotide sequence ID" value="NZ_JAULBC010000004.1"/>
</dbReference>
<sequence>MVRVLSGEEEWIGKQVVDIAFHLHKKLGPGLLEKVYESCFCYELNKRDIPHSVQLKVPIMYDGVMFEEGLRLDLLVGDLVVVELKAQEIYHPVWEAQLLSYLRLSNKRLGYIINFTVPLIKDGIKRMVL</sequence>
<proteinExistence type="predicted"/>
<dbReference type="Pfam" id="PF13366">
    <property type="entry name" value="PDDEXK_3"/>
    <property type="match status" value="1"/>
</dbReference>
<evidence type="ECO:0000313" key="2">
    <source>
        <dbReference type="Proteomes" id="UP001560573"/>
    </source>
</evidence>
<keyword evidence="2" id="KW-1185">Reference proteome</keyword>
<dbReference type="EMBL" id="JAULBC010000004">
    <property type="protein sequence ID" value="MEX6688753.1"/>
    <property type="molecule type" value="Genomic_DNA"/>
</dbReference>
<evidence type="ECO:0000313" key="1">
    <source>
        <dbReference type="EMBL" id="MEX6688753.1"/>
    </source>
</evidence>
<comment type="caution">
    <text evidence="1">The sequence shown here is derived from an EMBL/GenBank/DDBJ whole genome shotgun (WGS) entry which is preliminary data.</text>
</comment>
<organism evidence="1 2">
    <name type="scientific">Danxiaibacter flavus</name>
    <dbReference type="NCBI Taxonomy" id="3049108"/>
    <lineage>
        <taxon>Bacteria</taxon>
        <taxon>Pseudomonadati</taxon>
        <taxon>Bacteroidota</taxon>
        <taxon>Chitinophagia</taxon>
        <taxon>Chitinophagales</taxon>
        <taxon>Chitinophagaceae</taxon>
        <taxon>Danxiaibacter</taxon>
    </lineage>
</organism>